<dbReference type="Proteomes" id="UP000310200">
    <property type="component" value="Unassembled WGS sequence"/>
</dbReference>
<name>A0A4S2JL00_9HYME</name>
<comment type="caution">
    <text evidence="2">The sequence shown here is derived from an EMBL/GenBank/DDBJ whole genome shotgun (WGS) entry which is preliminary data.</text>
</comment>
<evidence type="ECO:0000313" key="2">
    <source>
        <dbReference type="EMBL" id="TGZ36901.1"/>
    </source>
</evidence>
<sequence>MLSIHEKSGDASMIDIGAISILTLFLILGNLEAITVVNHHPDDEYILEHEVLRKDALAEAKKLKIYPGPIPGCKPCTYPEMTYCTNGSVINDHCCCDGSFNKVFLFVEHTCRVGPEECKVHAGDCAEYTRLRECCCHSYLASAWKYMATGVGSRASVNFTKFIMILTILRKREMTVNQLRVTGTSTAFYEEGEAQLKVTWVYERKNEDVLLCCCAFCISDEHEKLAGDHALGATNMMNAPLTPSPENNIFRQFQGNYPFPLPGYRPQNSIYPYCGEKLLHDACCCTDSHDLPYQCKLADCRFLHANSCRDHRLIANCCCSDDYRALLKSLEQQ</sequence>
<gene>
    <name evidence="2" type="ORF">DBV15_06158</name>
</gene>
<dbReference type="Pfam" id="PF26644">
    <property type="entry name" value="CCC"/>
    <property type="match status" value="1"/>
</dbReference>
<keyword evidence="3" id="KW-1185">Reference proteome</keyword>
<protein>
    <recommendedName>
        <fullName evidence="1">CCC domain-containing protein</fullName>
    </recommendedName>
</protein>
<dbReference type="EMBL" id="QBLH01003666">
    <property type="protein sequence ID" value="TGZ36901.1"/>
    <property type="molecule type" value="Genomic_DNA"/>
</dbReference>
<organism evidence="2 3">
    <name type="scientific">Temnothorax longispinosus</name>
    <dbReference type="NCBI Taxonomy" id="300112"/>
    <lineage>
        <taxon>Eukaryota</taxon>
        <taxon>Metazoa</taxon>
        <taxon>Ecdysozoa</taxon>
        <taxon>Arthropoda</taxon>
        <taxon>Hexapoda</taxon>
        <taxon>Insecta</taxon>
        <taxon>Pterygota</taxon>
        <taxon>Neoptera</taxon>
        <taxon>Endopterygota</taxon>
        <taxon>Hymenoptera</taxon>
        <taxon>Apocrita</taxon>
        <taxon>Aculeata</taxon>
        <taxon>Formicoidea</taxon>
        <taxon>Formicidae</taxon>
        <taxon>Myrmicinae</taxon>
        <taxon>Temnothorax</taxon>
    </lineage>
</organism>
<evidence type="ECO:0000313" key="3">
    <source>
        <dbReference type="Proteomes" id="UP000310200"/>
    </source>
</evidence>
<reference evidence="2 3" key="1">
    <citation type="journal article" date="2019" name="Philos. Trans. R. Soc. Lond., B, Biol. Sci.">
        <title>Ant behaviour and brain gene expression of defending hosts depend on the ecological success of the intruding social parasite.</title>
        <authorList>
            <person name="Kaur R."/>
            <person name="Stoldt M."/>
            <person name="Jongepier E."/>
            <person name="Feldmeyer B."/>
            <person name="Menzel F."/>
            <person name="Bornberg-Bauer E."/>
            <person name="Foitzik S."/>
        </authorList>
    </citation>
    <scope>NUCLEOTIDE SEQUENCE [LARGE SCALE GENOMIC DNA]</scope>
    <source>
        <tissue evidence="2">Whole body</tissue>
    </source>
</reference>
<feature type="domain" description="CCC" evidence="1">
    <location>
        <begin position="47"/>
        <end position="145"/>
    </location>
</feature>
<accession>A0A4S2JL00</accession>
<dbReference type="InterPro" id="IPR058250">
    <property type="entry name" value="CCC"/>
</dbReference>
<evidence type="ECO:0000259" key="1">
    <source>
        <dbReference type="Pfam" id="PF26644"/>
    </source>
</evidence>
<dbReference type="AlphaFoldDB" id="A0A4S2JL00"/>
<proteinExistence type="predicted"/>